<accession>A0A843WPN3</accession>
<dbReference type="Proteomes" id="UP000652761">
    <property type="component" value="Unassembled WGS sequence"/>
</dbReference>
<dbReference type="PANTHER" id="PTHR47290">
    <property type="entry name" value="RING FINGER PROTEIN"/>
    <property type="match status" value="1"/>
</dbReference>
<dbReference type="OrthoDB" id="1932457at2759"/>
<dbReference type="EMBL" id="NMUH01003254">
    <property type="protein sequence ID" value="MQM04620.1"/>
    <property type="molecule type" value="Genomic_DNA"/>
</dbReference>
<sequence>MVPARKLLRGRCDGYGGHCYDVDIRHKGFCQGGFPVSSGPALMAEDDSRSGGGGGCSEDEEAGGGGEGRGDERGEVGTSSKGEERDEGWLRLSIGEGGGGAVDGYSLPCGTKLEAVPVDPGKPRRVGELLELDLFRERPPDSRPVPRPPLPVAPPAAGLPTMAPAMVPLFPQHPGSSLLSYRAYAPDVTWGFWSPQASTSSALPGPYNSRLFVYPMPGSSASPAEAESSAAAGDVRVVSPPSRPHAGVWFVLQASQNQDGRMTVRLLMKYLVNKLGLDNESEVEITCRGQQLHPFLTLQHVRDSIWCSRDVVPLLPDTPSNHVMTLHYATFC</sequence>
<evidence type="ECO:0000256" key="1">
    <source>
        <dbReference type="SAM" id="MobiDB-lite"/>
    </source>
</evidence>
<protein>
    <recommendedName>
        <fullName evidence="2">RAWUL domain-containing protein</fullName>
    </recommendedName>
</protein>
<evidence type="ECO:0000313" key="4">
    <source>
        <dbReference type="Proteomes" id="UP000652761"/>
    </source>
</evidence>
<comment type="caution">
    <text evidence="3">The sequence shown here is derived from an EMBL/GenBank/DDBJ whole genome shotgun (WGS) entry which is preliminary data.</text>
</comment>
<dbReference type="PANTHER" id="PTHR47290:SF4">
    <property type="entry name" value="RING FINGER PROTEIN"/>
    <property type="match status" value="1"/>
</dbReference>
<dbReference type="InterPro" id="IPR044171">
    <property type="entry name" value="LAX2-like"/>
</dbReference>
<feature type="compositionally biased region" description="Basic and acidic residues" evidence="1">
    <location>
        <begin position="68"/>
        <end position="89"/>
    </location>
</feature>
<evidence type="ECO:0000259" key="2">
    <source>
        <dbReference type="Pfam" id="PF16207"/>
    </source>
</evidence>
<dbReference type="AlphaFoldDB" id="A0A843WPN3"/>
<gene>
    <name evidence="3" type="ORF">Taro_037423</name>
</gene>
<dbReference type="Pfam" id="PF16207">
    <property type="entry name" value="RAWUL"/>
    <property type="match status" value="1"/>
</dbReference>
<reference evidence="3" key="1">
    <citation type="submission" date="2017-07" db="EMBL/GenBank/DDBJ databases">
        <title>Taro Niue Genome Assembly and Annotation.</title>
        <authorList>
            <person name="Atibalentja N."/>
            <person name="Keating K."/>
            <person name="Fields C.J."/>
        </authorList>
    </citation>
    <scope>NUCLEOTIDE SEQUENCE</scope>
    <source>
        <strain evidence="3">Niue_2</strain>
        <tissue evidence="3">Leaf</tissue>
    </source>
</reference>
<name>A0A843WPN3_COLES</name>
<keyword evidence="4" id="KW-1185">Reference proteome</keyword>
<feature type="domain" description="RAWUL" evidence="2">
    <location>
        <begin position="261"/>
        <end position="309"/>
    </location>
</feature>
<organism evidence="3 4">
    <name type="scientific">Colocasia esculenta</name>
    <name type="common">Wild taro</name>
    <name type="synonym">Arum esculentum</name>
    <dbReference type="NCBI Taxonomy" id="4460"/>
    <lineage>
        <taxon>Eukaryota</taxon>
        <taxon>Viridiplantae</taxon>
        <taxon>Streptophyta</taxon>
        <taxon>Embryophyta</taxon>
        <taxon>Tracheophyta</taxon>
        <taxon>Spermatophyta</taxon>
        <taxon>Magnoliopsida</taxon>
        <taxon>Liliopsida</taxon>
        <taxon>Araceae</taxon>
        <taxon>Aroideae</taxon>
        <taxon>Colocasieae</taxon>
        <taxon>Colocasia</taxon>
    </lineage>
</organism>
<dbReference type="Gene3D" id="3.10.20.90">
    <property type="entry name" value="Phosphatidylinositol 3-kinase Catalytic Subunit, Chain A, domain 1"/>
    <property type="match status" value="1"/>
</dbReference>
<proteinExistence type="predicted"/>
<evidence type="ECO:0000313" key="3">
    <source>
        <dbReference type="EMBL" id="MQM04620.1"/>
    </source>
</evidence>
<dbReference type="InterPro" id="IPR032443">
    <property type="entry name" value="RAWUL"/>
</dbReference>
<feature type="region of interest" description="Disordered" evidence="1">
    <location>
        <begin position="41"/>
        <end position="94"/>
    </location>
</feature>